<dbReference type="AlphaFoldDB" id="D2B7R5"/>
<evidence type="ECO:0000313" key="2">
    <source>
        <dbReference type="EMBL" id="ACZ83846.1"/>
    </source>
</evidence>
<dbReference type="Proteomes" id="UP000002029">
    <property type="component" value="Chromosome"/>
</dbReference>
<accession>D2B7R5</accession>
<evidence type="ECO:0000313" key="3">
    <source>
        <dbReference type="Proteomes" id="UP000002029"/>
    </source>
</evidence>
<sequence>MISRPSTAGRHAAPRSVPKASGATTPDSAPGAGASAGRTAQATADGTADVLIMDAGYAGGTPERELTVDDEFIQGITAGDH</sequence>
<proteinExistence type="predicted"/>
<feature type="region of interest" description="Disordered" evidence="1">
    <location>
        <begin position="59"/>
        <end position="81"/>
    </location>
</feature>
<feature type="compositionally biased region" description="Low complexity" evidence="1">
    <location>
        <begin position="28"/>
        <end position="37"/>
    </location>
</feature>
<gene>
    <name evidence="2" type="ordered locus">Sros_0832</name>
</gene>
<evidence type="ECO:0000256" key="1">
    <source>
        <dbReference type="SAM" id="MobiDB-lite"/>
    </source>
</evidence>
<feature type="region of interest" description="Disordered" evidence="1">
    <location>
        <begin position="1"/>
        <end position="43"/>
    </location>
</feature>
<keyword evidence="3" id="KW-1185">Reference proteome</keyword>
<protein>
    <submittedName>
        <fullName evidence="2">Uncharacterized protein</fullName>
    </submittedName>
</protein>
<name>D2B7R5_STRRD</name>
<reference evidence="2 3" key="1">
    <citation type="journal article" date="2010" name="Stand. Genomic Sci.">
        <title>Complete genome sequence of Streptosporangium roseum type strain (NI 9100).</title>
        <authorList>
            <person name="Nolan M."/>
            <person name="Sikorski J."/>
            <person name="Jando M."/>
            <person name="Lucas S."/>
            <person name="Lapidus A."/>
            <person name="Glavina Del Rio T."/>
            <person name="Chen F."/>
            <person name="Tice H."/>
            <person name="Pitluck S."/>
            <person name="Cheng J.F."/>
            <person name="Chertkov O."/>
            <person name="Sims D."/>
            <person name="Meincke L."/>
            <person name="Brettin T."/>
            <person name="Han C."/>
            <person name="Detter J.C."/>
            <person name="Bruce D."/>
            <person name="Goodwin L."/>
            <person name="Land M."/>
            <person name="Hauser L."/>
            <person name="Chang Y.J."/>
            <person name="Jeffries C.D."/>
            <person name="Ivanova N."/>
            <person name="Mavromatis K."/>
            <person name="Mikhailova N."/>
            <person name="Chen A."/>
            <person name="Palaniappan K."/>
            <person name="Chain P."/>
            <person name="Rohde M."/>
            <person name="Goker M."/>
            <person name="Bristow J."/>
            <person name="Eisen J.A."/>
            <person name="Markowitz V."/>
            <person name="Hugenholtz P."/>
            <person name="Kyrpides N.C."/>
            <person name="Klenk H.P."/>
        </authorList>
    </citation>
    <scope>NUCLEOTIDE SEQUENCE [LARGE SCALE GENOMIC DNA]</scope>
    <source>
        <strain evidence="3">ATCC 12428 / DSM 43021 / JCM 3005 / NI 9100</strain>
    </source>
</reference>
<dbReference type="STRING" id="479432.Sros_0832"/>
<organism evidence="2 3">
    <name type="scientific">Streptosporangium roseum (strain ATCC 12428 / DSM 43021 / JCM 3005 / KCTC 9067 / NCIMB 10171 / NRRL 2505 / NI 9100)</name>
    <dbReference type="NCBI Taxonomy" id="479432"/>
    <lineage>
        <taxon>Bacteria</taxon>
        <taxon>Bacillati</taxon>
        <taxon>Actinomycetota</taxon>
        <taxon>Actinomycetes</taxon>
        <taxon>Streptosporangiales</taxon>
        <taxon>Streptosporangiaceae</taxon>
        <taxon>Streptosporangium</taxon>
    </lineage>
</organism>
<dbReference type="EMBL" id="CP001814">
    <property type="protein sequence ID" value="ACZ83846.1"/>
    <property type="molecule type" value="Genomic_DNA"/>
</dbReference>
<dbReference type="HOGENOM" id="CLU_2572466_0_0_11"/>
<dbReference type="KEGG" id="sro:Sros_0832"/>